<dbReference type="PANTHER" id="PTHR22761:SF5">
    <property type="entry name" value="CHARGED MULTIVESICULAR BODY PROTEIN 6"/>
    <property type="match status" value="1"/>
</dbReference>
<comment type="subcellular location">
    <subcellularLocation>
        <location evidence="1">Endosome membrane</location>
    </subcellularLocation>
</comment>
<name>A0AAV0B577_PHAPC</name>
<sequence>MGQARSSNNRITSQDRAILDMKLQRDRLKQYQRRVIQILTLREQQIAREALNRGERTRAVSALRRKKYQENLLLKTDQQLESLQNLVSSVEFSLIEKDVLYGLSEGNRVLKEIHKEMDVESVEKLMSDTADGIAYQKEIDEMLMSRMTSEEEEEVQRELEILQAESVLAEGERIDSIGSEQPVSLPDVPQTDLPQISETSQPIFFLKISKLIFIFI</sequence>
<feature type="coiled-coil region" evidence="7">
    <location>
        <begin position="145"/>
        <end position="172"/>
    </location>
</feature>
<evidence type="ECO:0000256" key="4">
    <source>
        <dbReference type="ARBA" id="ARBA00022753"/>
    </source>
</evidence>
<keyword evidence="9" id="KW-1185">Reference proteome</keyword>
<gene>
    <name evidence="8" type="ORF">PPACK8108_LOCUS13609</name>
</gene>
<protein>
    <submittedName>
        <fullName evidence="8">Snf7 family</fullName>
    </submittedName>
</protein>
<comment type="caution">
    <text evidence="8">The sequence shown here is derived from an EMBL/GenBank/DDBJ whole genome shotgun (WGS) entry which is preliminary data.</text>
</comment>
<keyword evidence="5" id="KW-0653">Protein transport</keyword>
<keyword evidence="4" id="KW-0967">Endosome</keyword>
<dbReference type="EMBL" id="CALTRL010003386">
    <property type="protein sequence ID" value="CAH7681064.1"/>
    <property type="molecule type" value="Genomic_DNA"/>
</dbReference>
<evidence type="ECO:0000313" key="9">
    <source>
        <dbReference type="Proteomes" id="UP001153365"/>
    </source>
</evidence>
<reference evidence="8" key="1">
    <citation type="submission" date="2022-06" db="EMBL/GenBank/DDBJ databases">
        <authorList>
            <consortium name="SYNGENTA / RWTH Aachen University"/>
        </authorList>
    </citation>
    <scope>NUCLEOTIDE SEQUENCE</scope>
</reference>
<keyword evidence="7" id="KW-0175">Coiled coil</keyword>
<dbReference type="AlphaFoldDB" id="A0AAV0B577"/>
<keyword evidence="3" id="KW-0813">Transport</keyword>
<dbReference type="GO" id="GO:0006900">
    <property type="term" value="P:vesicle budding from membrane"/>
    <property type="evidence" value="ECO:0007669"/>
    <property type="project" value="TreeGrafter"/>
</dbReference>
<evidence type="ECO:0000256" key="7">
    <source>
        <dbReference type="SAM" id="Coils"/>
    </source>
</evidence>
<evidence type="ECO:0000256" key="2">
    <source>
        <dbReference type="ARBA" id="ARBA00006190"/>
    </source>
</evidence>
<keyword evidence="6" id="KW-0472">Membrane</keyword>
<dbReference type="GO" id="GO:0000815">
    <property type="term" value="C:ESCRT III complex"/>
    <property type="evidence" value="ECO:0007669"/>
    <property type="project" value="TreeGrafter"/>
</dbReference>
<proteinExistence type="inferred from homology"/>
<dbReference type="Pfam" id="PF03357">
    <property type="entry name" value="Snf7"/>
    <property type="match status" value="1"/>
</dbReference>
<evidence type="ECO:0000256" key="3">
    <source>
        <dbReference type="ARBA" id="ARBA00022448"/>
    </source>
</evidence>
<dbReference type="PANTHER" id="PTHR22761">
    <property type="entry name" value="CHARGED MULTIVESICULAR BODY PROTEIN"/>
    <property type="match status" value="1"/>
</dbReference>
<dbReference type="GO" id="GO:0005771">
    <property type="term" value="C:multivesicular body"/>
    <property type="evidence" value="ECO:0007669"/>
    <property type="project" value="TreeGrafter"/>
</dbReference>
<organism evidence="8 9">
    <name type="scientific">Phakopsora pachyrhizi</name>
    <name type="common">Asian soybean rust disease fungus</name>
    <dbReference type="NCBI Taxonomy" id="170000"/>
    <lineage>
        <taxon>Eukaryota</taxon>
        <taxon>Fungi</taxon>
        <taxon>Dikarya</taxon>
        <taxon>Basidiomycota</taxon>
        <taxon>Pucciniomycotina</taxon>
        <taxon>Pucciniomycetes</taxon>
        <taxon>Pucciniales</taxon>
        <taxon>Phakopsoraceae</taxon>
        <taxon>Phakopsora</taxon>
    </lineage>
</organism>
<accession>A0AAV0B577</accession>
<dbReference type="GO" id="GO:0015031">
    <property type="term" value="P:protein transport"/>
    <property type="evidence" value="ECO:0007669"/>
    <property type="project" value="UniProtKB-KW"/>
</dbReference>
<evidence type="ECO:0000256" key="6">
    <source>
        <dbReference type="ARBA" id="ARBA00023136"/>
    </source>
</evidence>
<dbReference type="Proteomes" id="UP001153365">
    <property type="component" value="Unassembled WGS sequence"/>
</dbReference>
<dbReference type="GO" id="GO:0032511">
    <property type="term" value="P:late endosome to vacuole transport via multivesicular body sorting pathway"/>
    <property type="evidence" value="ECO:0007669"/>
    <property type="project" value="TreeGrafter"/>
</dbReference>
<evidence type="ECO:0000256" key="1">
    <source>
        <dbReference type="ARBA" id="ARBA00004608"/>
    </source>
</evidence>
<evidence type="ECO:0000313" key="8">
    <source>
        <dbReference type="EMBL" id="CAH7681064.1"/>
    </source>
</evidence>
<evidence type="ECO:0000256" key="5">
    <source>
        <dbReference type="ARBA" id="ARBA00022927"/>
    </source>
</evidence>
<comment type="similarity">
    <text evidence="2">Belongs to the SNF7 family.</text>
</comment>
<dbReference type="InterPro" id="IPR005024">
    <property type="entry name" value="Snf7_fam"/>
</dbReference>